<feature type="repeat" description="PPR" evidence="2">
    <location>
        <begin position="548"/>
        <end position="583"/>
    </location>
</feature>
<dbReference type="AlphaFoldDB" id="A0A059C147"/>
<dbReference type="PANTHER" id="PTHR24015">
    <property type="entry name" value="OS07G0578800 PROTEIN-RELATED"/>
    <property type="match status" value="1"/>
</dbReference>
<sequence length="725" mass="79951">MIAAPEAQSPSPNNTILCEHLAQLTAEDCGQKKSTKQRLSSRKREPSHSPVSALLPSKNGRMGNSASLRGGRGFSCCSCAASTDLKSGSCVHAAAIKRGFDADVIVGNTLLNFYSKCRRVVDAAKVFECMPERTVVSWTSMMSAFCELGESDRVISMYRQMLQEVDSNEFSLSVLLKACARKGDPRLVESVHCCVVKGGHGMDGFLSNALVGAYAKSGCRLVAERLIGESEGGDVVSWTSLISRAVEEGEVETAMSYFFRMQEDGVAPNEITILSVLRACSLINGLLVFKWVQGLIMKVGWCLDDFVLNSLLEMYLVNGYFFEGMQIFCNYMFLGEDRYLQPETLAVILQGCCRAGFLELGKQMHCYLIKKRAFPSLVVQNSLINFYAENGYAHSAFELFKRMPVKDIVSWNSIISCLARNGNYSEALLQFKKIHCNGGNEPSRPDFVTVLAMLQACSEMSSSQLGQMFHGYITKTGLVCDVFVQNSLIDMYGRTGRLDLAKSVFQDMQIKDLPSYNSLITALGINGAGPSALRAFDKLKELKTIQPNGVTFINVLSACGHAGMVEEGLRIFYSMKREYGVEPSMEHFACVVDLLARSGKLEEALAFIKAMPTVPGPTVWGALLGACAIHNRIDVAEESAKWLSLLDPQGKAWRVGMSNVYASVGRWEDSWKVRAELEELDGKEAAWSSVAVRGEDVKFMVNDTKHPQSRRIYEVLTTLTNHVKL</sequence>
<dbReference type="EMBL" id="KK198757">
    <property type="protein sequence ID" value="KCW72203.1"/>
    <property type="molecule type" value="Genomic_DNA"/>
</dbReference>
<evidence type="ECO:0000256" key="3">
    <source>
        <dbReference type="SAM" id="MobiDB-lite"/>
    </source>
</evidence>
<dbReference type="NCBIfam" id="TIGR00756">
    <property type="entry name" value="PPR"/>
    <property type="match status" value="6"/>
</dbReference>
<dbReference type="Gene3D" id="1.25.40.10">
    <property type="entry name" value="Tetratricopeptide repeat domain"/>
    <property type="match status" value="5"/>
</dbReference>
<dbReference type="InterPro" id="IPR011990">
    <property type="entry name" value="TPR-like_helical_dom_sf"/>
</dbReference>
<dbReference type="eggNOG" id="KOG4197">
    <property type="taxonomic scope" value="Eukaryota"/>
</dbReference>
<evidence type="ECO:0008006" key="5">
    <source>
        <dbReference type="Google" id="ProtNLM"/>
    </source>
</evidence>
<dbReference type="FunFam" id="1.25.40.10:FF:000090">
    <property type="entry name" value="Pentatricopeptide repeat-containing protein, chloroplastic"/>
    <property type="match status" value="1"/>
</dbReference>
<name>A0A059C147_EUCGR</name>
<dbReference type="FunFam" id="1.25.40.10:FF:000396">
    <property type="entry name" value="Pentatricopeptide repeat-containing protein At2g36730"/>
    <property type="match status" value="1"/>
</dbReference>
<accession>A0A059C147</accession>
<keyword evidence="1" id="KW-0677">Repeat</keyword>
<organism evidence="4">
    <name type="scientific">Eucalyptus grandis</name>
    <name type="common">Flooded gum</name>
    <dbReference type="NCBI Taxonomy" id="71139"/>
    <lineage>
        <taxon>Eukaryota</taxon>
        <taxon>Viridiplantae</taxon>
        <taxon>Streptophyta</taxon>
        <taxon>Embryophyta</taxon>
        <taxon>Tracheophyta</taxon>
        <taxon>Spermatophyta</taxon>
        <taxon>Magnoliopsida</taxon>
        <taxon>eudicotyledons</taxon>
        <taxon>Gunneridae</taxon>
        <taxon>Pentapetalae</taxon>
        <taxon>rosids</taxon>
        <taxon>malvids</taxon>
        <taxon>Myrtales</taxon>
        <taxon>Myrtaceae</taxon>
        <taxon>Myrtoideae</taxon>
        <taxon>Eucalypteae</taxon>
        <taxon>Eucalyptus</taxon>
    </lineage>
</organism>
<dbReference type="PROSITE" id="PS51375">
    <property type="entry name" value="PPR"/>
    <property type="match status" value="5"/>
</dbReference>
<evidence type="ECO:0000256" key="1">
    <source>
        <dbReference type="ARBA" id="ARBA00022737"/>
    </source>
</evidence>
<protein>
    <recommendedName>
        <fullName evidence="5">Pentatricopeptide repeat-containing protein</fullName>
    </recommendedName>
</protein>
<feature type="repeat" description="PPR" evidence="2">
    <location>
        <begin position="407"/>
        <end position="441"/>
    </location>
</feature>
<dbReference type="Pfam" id="PF01535">
    <property type="entry name" value="PPR"/>
    <property type="match status" value="8"/>
</dbReference>
<feature type="repeat" description="PPR" evidence="2">
    <location>
        <begin position="134"/>
        <end position="164"/>
    </location>
</feature>
<dbReference type="Gramene" id="KCW72203">
    <property type="protein sequence ID" value="KCW72203"/>
    <property type="gene ID" value="EUGRSUZ_E00654"/>
</dbReference>
<evidence type="ECO:0000313" key="4">
    <source>
        <dbReference type="EMBL" id="KCW72203.1"/>
    </source>
</evidence>
<proteinExistence type="predicted"/>
<feature type="repeat" description="PPR" evidence="2">
    <location>
        <begin position="234"/>
        <end position="268"/>
    </location>
</feature>
<dbReference type="InterPro" id="IPR046960">
    <property type="entry name" value="PPR_At4g14850-like_plant"/>
</dbReference>
<dbReference type="InParanoid" id="A0A059C147"/>
<dbReference type="Pfam" id="PF13041">
    <property type="entry name" value="PPR_2"/>
    <property type="match status" value="1"/>
</dbReference>
<dbReference type="InterPro" id="IPR002885">
    <property type="entry name" value="PPR_rpt"/>
</dbReference>
<feature type="region of interest" description="Disordered" evidence="3">
    <location>
        <begin position="29"/>
        <end position="65"/>
    </location>
</feature>
<feature type="repeat" description="PPR" evidence="2">
    <location>
        <begin position="481"/>
        <end position="515"/>
    </location>
</feature>
<gene>
    <name evidence="4" type="ORF">EUGRSUZ_E00654</name>
</gene>
<reference evidence="4" key="1">
    <citation type="submission" date="2013-07" db="EMBL/GenBank/DDBJ databases">
        <title>The genome of Eucalyptus grandis.</title>
        <authorList>
            <person name="Schmutz J."/>
            <person name="Hayes R."/>
            <person name="Myburg A."/>
            <person name="Tuskan G."/>
            <person name="Grattapaglia D."/>
            <person name="Rokhsar D.S."/>
        </authorList>
    </citation>
    <scope>NUCLEOTIDE SEQUENCE</scope>
    <source>
        <tissue evidence="4">Leaf extractions</tissue>
    </source>
</reference>
<dbReference type="OMA" id="EPSMEHF"/>
<evidence type="ECO:0000256" key="2">
    <source>
        <dbReference type="PROSITE-ProRule" id="PRU00708"/>
    </source>
</evidence>
<dbReference type="GO" id="GO:0009451">
    <property type="term" value="P:RNA modification"/>
    <property type="evidence" value="ECO:0007669"/>
    <property type="project" value="InterPro"/>
</dbReference>
<dbReference type="GO" id="GO:0003723">
    <property type="term" value="F:RNA binding"/>
    <property type="evidence" value="ECO:0007669"/>
    <property type="project" value="InterPro"/>
</dbReference>
<dbReference type="PANTHER" id="PTHR24015:SF388">
    <property type="entry name" value="OS02G0680500 PROTEIN"/>
    <property type="match status" value="1"/>
</dbReference>